<evidence type="ECO:0000313" key="2">
    <source>
        <dbReference type="EMBL" id="JAH90178.1"/>
    </source>
</evidence>
<feature type="chain" id="PRO_5002434550" evidence="1">
    <location>
        <begin position="23"/>
        <end position="46"/>
    </location>
</feature>
<accession>A0A0E9WL14</accession>
<proteinExistence type="predicted"/>
<dbReference type="EMBL" id="GBXM01018399">
    <property type="protein sequence ID" value="JAH90178.1"/>
    <property type="molecule type" value="Transcribed_RNA"/>
</dbReference>
<organism evidence="2">
    <name type="scientific">Anguilla anguilla</name>
    <name type="common">European freshwater eel</name>
    <name type="synonym">Muraena anguilla</name>
    <dbReference type="NCBI Taxonomy" id="7936"/>
    <lineage>
        <taxon>Eukaryota</taxon>
        <taxon>Metazoa</taxon>
        <taxon>Chordata</taxon>
        <taxon>Craniata</taxon>
        <taxon>Vertebrata</taxon>
        <taxon>Euteleostomi</taxon>
        <taxon>Actinopterygii</taxon>
        <taxon>Neopterygii</taxon>
        <taxon>Teleostei</taxon>
        <taxon>Anguilliformes</taxon>
        <taxon>Anguillidae</taxon>
        <taxon>Anguilla</taxon>
    </lineage>
</organism>
<keyword evidence="1" id="KW-0732">Signal</keyword>
<feature type="signal peptide" evidence="1">
    <location>
        <begin position="1"/>
        <end position="22"/>
    </location>
</feature>
<name>A0A0E9WL14_ANGAN</name>
<sequence>MQRHFPYIFFCLFCLFLKLGRARPLTCESYRSAYLMKLLLDVWLYG</sequence>
<reference evidence="2" key="2">
    <citation type="journal article" date="2015" name="Fish Shellfish Immunol.">
        <title>Early steps in the European eel (Anguilla anguilla)-Vibrio vulnificus interaction in the gills: Role of the RtxA13 toxin.</title>
        <authorList>
            <person name="Callol A."/>
            <person name="Pajuelo D."/>
            <person name="Ebbesson L."/>
            <person name="Teles M."/>
            <person name="MacKenzie S."/>
            <person name="Amaro C."/>
        </authorList>
    </citation>
    <scope>NUCLEOTIDE SEQUENCE</scope>
</reference>
<evidence type="ECO:0000256" key="1">
    <source>
        <dbReference type="SAM" id="SignalP"/>
    </source>
</evidence>
<protein>
    <submittedName>
        <fullName evidence="2">Uncharacterized protein</fullName>
    </submittedName>
</protein>
<reference evidence="2" key="1">
    <citation type="submission" date="2014-11" db="EMBL/GenBank/DDBJ databases">
        <authorList>
            <person name="Amaro Gonzalez C."/>
        </authorList>
    </citation>
    <scope>NUCLEOTIDE SEQUENCE</scope>
</reference>
<dbReference type="AlphaFoldDB" id="A0A0E9WL14"/>